<proteinExistence type="predicted"/>
<sequence length="95" mass="11010">MKKMSLQNESSQTQHIHNLESELLKELSRYEQDEQAAILKKMISRLRKERYIRSPLQVVGEMVRTPFIWLLMTAGIALPLLVYALLVWVSLAVEG</sequence>
<evidence type="ECO:0000313" key="2">
    <source>
        <dbReference type="EMBL" id="MBP1892169.1"/>
    </source>
</evidence>
<keyword evidence="1" id="KW-0812">Transmembrane</keyword>
<comment type="caution">
    <text evidence="2">The sequence shown here is derived from an EMBL/GenBank/DDBJ whole genome shotgun (WGS) entry which is preliminary data.</text>
</comment>
<evidence type="ECO:0000313" key="3">
    <source>
        <dbReference type="Proteomes" id="UP000706926"/>
    </source>
</evidence>
<feature type="transmembrane region" description="Helical" evidence="1">
    <location>
        <begin position="67"/>
        <end position="91"/>
    </location>
</feature>
<keyword evidence="1" id="KW-1133">Transmembrane helix</keyword>
<accession>A0ABS4F7E8</accession>
<dbReference type="RefSeq" id="WP_244869080.1">
    <property type="nucleotide sequence ID" value="NZ_BOSA01000002.1"/>
</dbReference>
<dbReference type="EMBL" id="JAGGKI010000003">
    <property type="protein sequence ID" value="MBP1892169.1"/>
    <property type="molecule type" value="Genomic_DNA"/>
</dbReference>
<evidence type="ECO:0008006" key="4">
    <source>
        <dbReference type="Google" id="ProtNLM"/>
    </source>
</evidence>
<protein>
    <recommendedName>
        <fullName evidence="4">DUF4342 domain-containing protein</fullName>
    </recommendedName>
</protein>
<dbReference type="Proteomes" id="UP000706926">
    <property type="component" value="Unassembled WGS sequence"/>
</dbReference>
<keyword evidence="1" id="KW-0472">Membrane</keyword>
<reference evidence="2 3" key="1">
    <citation type="submission" date="2021-03" db="EMBL/GenBank/DDBJ databases">
        <title>Genomic Encyclopedia of Type Strains, Phase IV (KMG-IV): sequencing the most valuable type-strain genomes for metagenomic binning, comparative biology and taxonomic classification.</title>
        <authorList>
            <person name="Goeker M."/>
        </authorList>
    </citation>
    <scope>NUCLEOTIDE SEQUENCE [LARGE SCALE GENOMIC DNA]</scope>
    <source>
        <strain evidence="2 3">DSM 15596</strain>
    </source>
</reference>
<evidence type="ECO:0000256" key="1">
    <source>
        <dbReference type="SAM" id="Phobius"/>
    </source>
</evidence>
<name>A0ABS4F7E8_9BACL</name>
<gene>
    <name evidence="2" type="ORF">J2Z18_001245</name>
</gene>
<keyword evidence="3" id="KW-1185">Reference proteome</keyword>
<organism evidence="2 3">
    <name type="scientific">Paenibacillus lactis</name>
    <dbReference type="NCBI Taxonomy" id="228574"/>
    <lineage>
        <taxon>Bacteria</taxon>
        <taxon>Bacillati</taxon>
        <taxon>Bacillota</taxon>
        <taxon>Bacilli</taxon>
        <taxon>Bacillales</taxon>
        <taxon>Paenibacillaceae</taxon>
        <taxon>Paenibacillus</taxon>
    </lineage>
</organism>
<dbReference type="GeneID" id="95403280"/>